<gene>
    <name evidence="2" type="ORF">DXX93_20305</name>
</gene>
<dbReference type="AlphaFoldDB" id="A0A3E0TXI4"/>
<name>A0A3E0TXI4_9GAMM</name>
<dbReference type="RefSeq" id="WP_116009704.1">
    <property type="nucleotide sequence ID" value="NZ_QUOU01000001.1"/>
</dbReference>
<dbReference type="OrthoDB" id="4378831at2"/>
<reference evidence="2 3" key="1">
    <citation type="submission" date="2018-08" db="EMBL/GenBank/DDBJ databases">
        <title>Thalassotalea euphylliae genome.</title>
        <authorList>
            <person name="Summers S."/>
            <person name="Rice S.A."/>
            <person name="Freckelton M.L."/>
            <person name="Nedved B.T."/>
            <person name="Hadfield M.G."/>
        </authorList>
    </citation>
    <scope>NUCLEOTIDE SEQUENCE [LARGE SCALE GENOMIC DNA]</scope>
    <source>
        <strain evidence="2 3">H1</strain>
    </source>
</reference>
<feature type="domain" description="T6SS Phospholipase effector Tle1-like catalytic" evidence="1">
    <location>
        <begin position="420"/>
        <end position="517"/>
    </location>
</feature>
<dbReference type="PANTHER" id="PTHR33840">
    <property type="match status" value="1"/>
</dbReference>
<dbReference type="InterPro" id="IPR018712">
    <property type="entry name" value="Tle1-like_cat"/>
</dbReference>
<organism evidence="2 3">
    <name type="scientific">Thalassotalea euphylliae</name>
    <dbReference type="NCBI Taxonomy" id="1655234"/>
    <lineage>
        <taxon>Bacteria</taxon>
        <taxon>Pseudomonadati</taxon>
        <taxon>Pseudomonadota</taxon>
        <taxon>Gammaproteobacteria</taxon>
        <taxon>Alteromonadales</taxon>
        <taxon>Colwelliaceae</taxon>
        <taxon>Thalassotalea</taxon>
    </lineage>
</organism>
<protein>
    <submittedName>
        <fullName evidence="2">DUF2235 domain-containing protein</fullName>
    </submittedName>
</protein>
<sequence length="721" mass="81258">MPTQRPIEPLNQLNVDNLSVFDEPINPLFGNEQAAQKPSYPPHKTAESLPREVKLALPAHHSQWLVLTQPVSWQQLRADQYTRLYVKDKKSWQAVNTLRASPAKGELLVLKHKDFYQQGNKQATLIKGAAGAGQAKTTGKNPFTQGYNDQSTNYHVPAYQQGLAPSTIFTNIEQSPEPEEKRIIIKIEGETSARFTLKGSGVNQQRTFDSKAKESASTAYFAKLKEDASYQLDAKLLNLPVQTIVPNMAFSDYQNRQTIENLNIGENGGFQLLDHRVTSQGHVELTLLPEPPCFGVFFDGTGNNLTNDSQDPNDDKEPTNIAKLYELYPRLERAKERFYSEGIGTQAFENDSNWDMAFAGSFDDRIKLALDETRDFFIRFPSCKVGTIDIFGFSRGASQARAFANIIHKLNREQPDYWGGTKLMVRFIGLFDTVASIGGDGDNDHSEASANKAIPGQINLDLAENSAGKVYQLAAWDERRDKFPLNSLKTGENLLLTNHEEVELPGAHADIGGGYGPVASEIRYPRLYIAGKPDEPAHQAELEIRRKLLAEEYDWPGIDIELIALRPRKNHNRRIKNLPEQSFYTPYKAVWRRQVNNSLSHYALHQMHQVAVQHGVPFRPINKLAGLYPYELSNELKTLVESATANGPQSTAWQKLYLEYIHISVKYAGFIDGIAHGEEQSAIYTTSNGQREIFYNQPDNAETNSDNWQFYQGIGQSHWRK</sequence>
<accession>A0A3E0TXI4</accession>
<comment type="caution">
    <text evidence="2">The sequence shown here is derived from an EMBL/GenBank/DDBJ whole genome shotgun (WGS) entry which is preliminary data.</text>
</comment>
<evidence type="ECO:0000313" key="2">
    <source>
        <dbReference type="EMBL" id="REL28675.1"/>
    </source>
</evidence>
<feature type="domain" description="T6SS Phospholipase effector Tle1-like catalytic" evidence="1">
    <location>
        <begin position="296"/>
        <end position="409"/>
    </location>
</feature>
<dbReference type="EMBL" id="QUOU01000001">
    <property type="protein sequence ID" value="REL28675.1"/>
    <property type="molecule type" value="Genomic_DNA"/>
</dbReference>
<dbReference type="PANTHER" id="PTHR33840:SF1">
    <property type="entry name" value="TLE1 PHOSPHOLIPASE DOMAIN-CONTAINING PROTEIN"/>
    <property type="match status" value="1"/>
</dbReference>
<proteinExistence type="predicted"/>
<dbReference type="Pfam" id="PF09994">
    <property type="entry name" value="T6SS_Tle1-like_cat"/>
    <property type="match status" value="2"/>
</dbReference>
<evidence type="ECO:0000313" key="3">
    <source>
        <dbReference type="Proteomes" id="UP000256478"/>
    </source>
</evidence>
<evidence type="ECO:0000259" key="1">
    <source>
        <dbReference type="Pfam" id="PF09994"/>
    </source>
</evidence>
<dbReference type="Proteomes" id="UP000256478">
    <property type="component" value="Unassembled WGS sequence"/>
</dbReference>